<feature type="domain" description="TadE-like" evidence="2">
    <location>
        <begin position="15"/>
        <end position="56"/>
    </location>
</feature>
<reference evidence="3 4" key="1">
    <citation type="submission" date="2019-02" db="EMBL/GenBank/DDBJ databases">
        <title>Deep-cultivation of Planctomycetes and their phenomic and genomic characterization uncovers novel biology.</title>
        <authorList>
            <person name="Wiegand S."/>
            <person name="Jogler M."/>
            <person name="Boedeker C."/>
            <person name="Pinto D."/>
            <person name="Vollmers J."/>
            <person name="Rivas-Marin E."/>
            <person name="Kohn T."/>
            <person name="Peeters S.H."/>
            <person name="Heuer A."/>
            <person name="Rast P."/>
            <person name="Oberbeckmann S."/>
            <person name="Bunk B."/>
            <person name="Jeske O."/>
            <person name="Meyerdierks A."/>
            <person name="Storesund J.E."/>
            <person name="Kallscheuer N."/>
            <person name="Luecker S."/>
            <person name="Lage O.M."/>
            <person name="Pohl T."/>
            <person name="Merkel B.J."/>
            <person name="Hornburger P."/>
            <person name="Mueller R.-W."/>
            <person name="Bruemmer F."/>
            <person name="Labrenz M."/>
            <person name="Spormann A.M."/>
            <person name="Op Den Camp H."/>
            <person name="Overmann J."/>
            <person name="Amann R."/>
            <person name="Jetten M.S.M."/>
            <person name="Mascher T."/>
            <person name="Medema M.H."/>
            <person name="Devos D.P."/>
            <person name="Kaster A.-K."/>
            <person name="Ovreas L."/>
            <person name="Rohde M."/>
            <person name="Galperin M.Y."/>
            <person name="Jogler C."/>
        </authorList>
    </citation>
    <scope>NUCLEOTIDE SEQUENCE [LARGE SCALE GENOMIC DNA]</scope>
    <source>
        <strain evidence="3 4">KOR42</strain>
    </source>
</reference>
<protein>
    <submittedName>
        <fullName evidence="3">TadE-like protein</fullName>
    </submittedName>
</protein>
<evidence type="ECO:0000256" key="1">
    <source>
        <dbReference type="SAM" id="Phobius"/>
    </source>
</evidence>
<proteinExistence type="predicted"/>
<keyword evidence="1" id="KW-0472">Membrane</keyword>
<organism evidence="3 4">
    <name type="scientific">Thalassoglobus neptunius</name>
    <dbReference type="NCBI Taxonomy" id="1938619"/>
    <lineage>
        <taxon>Bacteria</taxon>
        <taxon>Pseudomonadati</taxon>
        <taxon>Planctomycetota</taxon>
        <taxon>Planctomycetia</taxon>
        <taxon>Planctomycetales</taxon>
        <taxon>Planctomycetaceae</taxon>
        <taxon>Thalassoglobus</taxon>
    </lineage>
</organism>
<keyword evidence="1" id="KW-0812">Transmembrane</keyword>
<comment type="caution">
    <text evidence="3">The sequence shown here is derived from an EMBL/GenBank/DDBJ whole genome shotgun (WGS) entry which is preliminary data.</text>
</comment>
<evidence type="ECO:0000259" key="2">
    <source>
        <dbReference type="Pfam" id="PF07811"/>
    </source>
</evidence>
<dbReference type="RefSeq" id="WP_197441050.1">
    <property type="nucleotide sequence ID" value="NZ_SIHI01000001.1"/>
</dbReference>
<dbReference type="Proteomes" id="UP000317243">
    <property type="component" value="Unassembled WGS sequence"/>
</dbReference>
<keyword evidence="1" id="KW-1133">Transmembrane helix</keyword>
<name>A0A5C5X723_9PLAN</name>
<keyword evidence="4" id="KW-1185">Reference proteome</keyword>
<accession>A0A5C5X723</accession>
<gene>
    <name evidence="3" type="ORF">KOR42_22330</name>
</gene>
<dbReference type="EMBL" id="SIHI01000001">
    <property type="protein sequence ID" value="TWT58846.1"/>
    <property type="molecule type" value="Genomic_DNA"/>
</dbReference>
<sequence>MRTSSHQDRRSLRSGQALIEFAVIAFVMTFLLGAILAFGFLFFSANVLQQAADVGAMELSRHPFAPVGTFDEALEGSGLYSEASLVVVPGTDPETLPLINRLLYSTYIYDPDIDRVRYPGTLVTNVDGDLTVVIPLVGFGNRDSSTGAETISEWRRVVEEVLPAGASEGPFALDSPTPGSLEPGMVALRINFPYQSAALVAYIQSDSDGNIVRPADTVGLNGVQNIPVTADDASVTGAASATFPNGQTLAAAGYILVDPSANPNFGAGPHRGTYGFGEAKAFATTVRPYRKVISAQGIYRREVFE</sequence>
<dbReference type="Pfam" id="PF07811">
    <property type="entry name" value="TadE"/>
    <property type="match status" value="1"/>
</dbReference>
<dbReference type="InterPro" id="IPR012495">
    <property type="entry name" value="TadE-like_dom"/>
</dbReference>
<evidence type="ECO:0000313" key="4">
    <source>
        <dbReference type="Proteomes" id="UP000317243"/>
    </source>
</evidence>
<evidence type="ECO:0000313" key="3">
    <source>
        <dbReference type="EMBL" id="TWT58846.1"/>
    </source>
</evidence>
<feature type="transmembrane region" description="Helical" evidence="1">
    <location>
        <begin position="21"/>
        <end position="43"/>
    </location>
</feature>
<dbReference type="AlphaFoldDB" id="A0A5C5X723"/>